<dbReference type="SUPFAM" id="SSF47413">
    <property type="entry name" value="lambda repressor-like DNA-binding domains"/>
    <property type="match status" value="1"/>
</dbReference>
<dbReference type="RefSeq" id="WP_070019295.1">
    <property type="nucleotide sequence ID" value="NZ_LJGW01000409.1"/>
</dbReference>
<dbReference type="GO" id="GO:0005829">
    <property type="term" value="C:cytosol"/>
    <property type="evidence" value="ECO:0007669"/>
    <property type="project" value="TreeGrafter"/>
</dbReference>
<evidence type="ECO:0000259" key="3">
    <source>
        <dbReference type="PROSITE" id="PS50943"/>
    </source>
</evidence>
<evidence type="ECO:0000256" key="1">
    <source>
        <dbReference type="ARBA" id="ARBA00023125"/>
    </source>
</evidence>
<dbReference type="InterPro" id="IPR050807">
    <property type="entry name" value="TransReg_Diox_bact_type"/>
</dbReference>
<dbReference type="PANTHER" id="PTHR46797:SF1">
    <property type="entry name" value="METHYLPHOSPHONATE SYNTHASE"/>
    <property type="match status" value="1"/>
</dbReference>
<dbReference type="InterPro" id="IPR013096">
    <property type="entry name" value="Cupin_2"/>
</dbReference>
<dbReference type="Gene3D" id="2.60.120.10">
    <property type="entry name" value="Jelly Rolls"/>
    <property type="match status" value="1"/>
</dbReference>
<dbReference type="Pfam" id="PF07883">
    <property type="entry name" value="Cupin_2"/>
    <property type="match status" value="1"/>
</dbReference>
<evidence type="ECO:0000313" key="4">
    <source>
        <dbReference type="EMBL" id="OEV08667.1"/>
    </source>
</evidence>
<dbReference type="PATRIC" id="fig|518642.10.peg.5690"/>
<feature type="domain" description="HTH cro/C1-type" evidence="3">
    <location>
        <begin position="19"/>
        <end position="73"/>
    </location>
</feature>
<dbReference type="InterPro" id="IPR001387">
    <property type="entry name" value="Cro/C1-type_HTH"/>
</dbReference>
<accession>A0A1E7KXK1</accession>
<evidence type="ECO:0000313" key="5">
    <source>
        <dbReference type="Proteomes" id="UP000176005"/>
    </source>
</evidence>
<dbReference type="InterPro" id="IPR011051">
    <property type="entry name" value="RmlC_Cupin_sf"/>
</dbReference>
<dbReference type="PROSITE" id="PS50943">
    <property type="entry name" value="HTH_CROC1"/>
    <property type="match status" value="1"/>
</dbReference>
<dbReference type="CDD" id="cd00093">
    <property type="entry name" value="HTH_XRE"/>
    <property type="match status" value="1"/>
</dbReference>
<dbReference type="Proteomes" id="UP000176005">
    <property type="component" value="Unassembled WGS sequence"/>
</dbReference>
<keyword evidence="1" id="KW-0238">DNA-binding</keyword>
<gene>
    <name evidence="4" type="ORF">AN218_25490</name>
</gene>
<proteinExistence type="predicted"/>
<reference evidence="4 5" key="1">
    <citation type="journal article" date="2016" name="Front. Microbiol.">
        <title>Comparative Genomics Analysis of Streptomyces Species Reveals Their Adaptation to the Marine Environment and Their Diversity at the Genomic Level.</title>
        <authorList>
            <person name="Tian X."/>
            <person name="Zhang Z."/>
            <person name="Yang T."/>
            <person name="Chen M."/>
            <person name="Li J."/>
            <person name="Chen F."/>
            <person name="Yang J."/>
            <person name="Li W."/>
            <person name="Zhang B."/>
            <person name="Zhang Z."/>
            <person name="Wu J."/>
            <person name="Zhang C."/>
            <person name="Long L."/>
            <person name="Xiao J."/>
        </authorList>
    </citation>
    <scope>NUCLEOTIDE SEQUENCE [LARGE SCALE GENOMIC DNA]</scope>
    <source>
        <strain evidence="4 5">SCSIO 10429</strain>
    </source>
</reference>
<dbReference type="GO" id="GO:0003677">
    <property type="term" value="F:DNA binding"/>
    <property type="evidence" value="ECO:0007669"/>
    <property type="project" value="UniProtKB-KW"/>
</dbReference>
<dbReference type="GO" id="GO:0003700">
    <property type="term" value="F:DNA-binding transcription factor activity"/>
    <property type="evidence" value="ECO:0007669"/>
    <property type="project" value="TreeGrafter"/>
</dbReference>
<dbReference type="SMART" id="SM00530">
    <property type="entry name" value="HTH_XRE"/>
    <property type="match status" value="1"/>
</dbReference>
<dbReference type="PANTHER" id="PTHR46797">
    <property type="entry name" value="HTH-TYPE TRANSCRIPTIONAL REGULATOR"/>
    <property type="match status" value="1"/>
</dbReference>
<dbReference type="InterPro" id="IPR010982">
    <property type="entry name" value="Lambda_DNA-bd_dom_sf"/>
</dbReference>
<dbReference type="Gene3D" id="1.10.260.40">
    <property type="entry name" value="lambda repressor-like DNA-binding domains"/>
    <property type="match status" value="1"/>
</dbReference>
<dbReference type="AlphaFoldDB" id="A0A1E7KXK1"/>
<evidence type="ECO:0000256" key="2">
    <source>
        <dbReference type="SAM" id="MobiDB-lite"/>
    </source>
</evidence>
<sequence>MTSSGEDPARATTPVAPNLRDRRRASGLTLEAAASRAGLSVAHLSRLETGHRQPSLPVLLSLSRSYGTTVSDLLGESPPGHSPVLRRGDAQATRAGGWVYRAAGNPGRAMQALRVTVPPAAQEGLVRVHPGEEWLHVLSGRLALGLGEADHILDPGDSAHFDSLVPHRISAVGDEAAEMLFVHTLLRSTASELCIGGAHPREAGDRR</sequence>
<dbReference type="InterPro" id="IPR014710">
    <property type="entry name" value="RmlC-like_jellyroll"/>
</dbReference>
<organism evidence="4 5">
    <name type="scientific">Streptomyces nanshensis</name>
    <dbReference type="NCBI Taxonomy" id="518642"/>
    <lineage>
        <taxon>Bacteria</taxon>
        <taxon>Bacillati</taxon>
        <taxon>Actinomycetota</taxon>
        <taxon>Actinomycetes</taxon>
        <taxon>Kitasatosporales</taxon>
        <taxon>Streptomycetaceae</taxon>
        <taxon>Streptomyces</taxon>
    </lineage>
</organism>
<dbReference type="EMBL" id="LJGW01000409">
    <property type="protein sequence ID" value="OEV08667.1"/>
    <property type="molecule type" value="Genomic_DNA"/>
</dbReference>
<name>A0A1E7KXK1_9ACTN</name>
<keyword evidence="5" id="KW-1185">Reference proteome</keyword>
<dbReference type="CDD" id="cd02209">
    <property type="entry name" value="cupin_XRE_C"/>
    <property type="match status" value="1"/>
</dbReference>
<comment type="caution">
    <text evidence="4">The sequence shown here is derived from an EMBL/GenBank/DDBJ whole genome shotgun (WGS) entry which is preliminary data.</text>
</comment>
<protein>
    <submittedName>
        <fullName evidence="4">XRE family transcriptional regulator</fullName>
    </submittedName>
</protein>
<feature type="region of interest" description="Disordered" evidence="2">
    <location>
        <begin position="1"/>
        <end position="23"/>
    </location>
</feature>
<dbReference type="SUPFAM" id="SSF51182">
    <property type="entry name" value="RmlC-like cupins"/>
    <property type="match status" value="1"/>
</dbReference>
<dbReference type="Pfam" id="PF13560">
    <property type="entry name" value="HTH_31"/>
    <property type="match status" value="1"/>
</dbReference>